<name>A0AAC8ZV10_9PROT</name>
<dbReference type="InterPro" id="IPR050072">
    <property type="entry name" value="Peptidase_M20A"/>
</dbReference>
<keyword evidence="8" id="KW-1185">Reference proteome</keyword>
<dbReference type="SUPFAM" id="SSF53187">
    <property type="entry name" value="Zn-dependent exopeptidases"/>
    <property type="match status" value="1"/>
</dbReference>
<evidence type="ECO:0000256" key="5">
    <source>
        <dbReference type="PIRSR" id="PIRSR037238-1"/>
    </source>
</evidence>
<dbReference type="PANTHER" id="PTHR43808">
    <property type="entry name" value="ACETYLORNITHINE DEACETYLASE"/>
    <property type="match status" value="1"/>
</dbReference>
<dbReference type="InterPro" id="IPR011650">
    <property type="entry name" value="Peptidase_M20_dimer"/>
</dbReference>
<dbReference type="InterPro" id="IPR036264">
    <property type="entry name" value="Bact_exopeptidase_dim_dom"/>
</dbReference>
<feature type="active site" description="Proton acceptor" evidence="5">
    <location>
        <position position="149"/>
    </location>
</feature>
<dbReference type="Pfam" id="PF01546">
    <property type="entry name" value="Peptidase_M20"/>
    <property type="match status" value="1"/>
</dbReference>
<dbReference type="SUPFAM" id="SSF55031">
    <property type="entry name" value="Bacterial exopeptidase dimerisation domain"/>
    <property type="match status" value="1"/>
</dbReference>
<dbReference type="PROSITE" id="PS00758">
    <property type="entry name" value="ARGE_DAPE_CPG2_1"/>
    <property type="match status" value="1"/>
</dbReference>
<dbReference type="CDD" id="cd03885">
    <property type="entry name" value="M20_CPDG2"/>
    <property type="match status" value="1"/>
</dbReference>
<accession>A0AAC8ZV10</accession>
<keyword evidence="3" id="KW-0378">Hydrolase</keyword>
<dbReference type="GO" id="GO:0046872">
    <property type="term" value="F:metal ion binding"/>
    <property type="evidence" value="ECO:0007669"/>
    <property type="project" value="UniProtKB-KW"/>
</dbReference>
<dbReference type="Gene3D" id="3.40.630.10">
    <property type="entry name" value="Zn peptidases"/>
    <property type="match status" value="1"/>
</dbReference>
<feature type="domain" description="Peptidase M20 dimerisation" evidence="6">
    <location>
        <begin position="184"/>
        <end position="285"/>
    </location>
</feature>
<dbReference type="KEGG" id="ati:AL072_17825"/>
<dbReference type="Proteomes" id="UP000069935">
    <property type="component" value="Chromosome 2"/>
</dbReference>
<comment type="cofactor">
    <cofactor evidence="1">
        <name>Zn(2+)</name>
        <dbReference type="ChEBI" id="CHEBI:29105"/>
    </cofactor>
</comment>
<dbReference type="Pfam" id="PF07687">
    <property type="entry name" value="M20_dimer"/>
    <property type="match status" value="1"/>
</dbReference>
<dbReference type="PIRSF" id="PIRSF037238">
    <property type="entry name" value="Carboxypeptidase_G2"/>
    <property type="match status" value="1"/>
</dbReference>
<gene>
    <name evidence="7" type="ORF">AL072_17825</name>
</gene>
<evidence type="ECO:0000313" key="7">
    <source>
        <dbReference type="EMBL" id="ALG73194.1"/>
    </source>
</evidence>
<dbReference type="InterPro" id="IPR001261">
    <property type="entry name" value="ArgE/DapE_CS"/>
</dbReference>
<dbReference type="AlphaFoldDB" id="A0AAC8ZV10"/>
<dbReference type="InterPro" id="IPR002933">
    <property type="entry name" value="Peptidase_M20"/>
</dbReference>
<evidence type="ECO:0000313" key="8">
    <source>
        <dbReference type="Proteomes" id="UP000069935"/>
    </source>
</evidence>
<protein>
    <submittedName>
        <fullName evidence="7">Peptidase M20</fullName>
    </submittedName>
</protein>
<dbReference type="Gene3D" id="3.30.70.360">
    <property type="match status" value="1"/>
</dbReference>
<dbReference type="InterPro" id="IPR017150">
    <property type="entry name" value="Pept_M20_glutamate_carboxypep"/>
</dbReference>
<dbReference type="EMBL" id="CP012402">
    <property type="protein sequence ID" value="ALG73194.1"/>
    <property type="molecule type" value="Genomic_DNA"/>
</dbReference>
<evidence type="ECO:0000256" key="1">
    <source>
        <dbReference type="ARBA" id="ARBA00001947"/>
    </source>
</evidence>
<evidence type="ECO:0000256" key="3">
    <source>
        <dbReference type="ARBA" id="ARBA00022801"/>
    </source>
</evidence>
<evidence type="ECO:0000256" key="4">
    <source>
        <dbReference type="ARBA" id="ARBA00022833"/>
    </source>
</evidence>
<dbReference type="GO" id="GO:0016787">
    <property type="term" value="F:hydrolase activity"/>
    <property type="evidence" value="ECO:0007669"/>
    <property type="project" value="UniProtKB-KW"/>
</dbReference>
<dbReference type="PANTHER" id="PTHR43808:SF9">
    <property type="entry name" value="BLL0789 PROTEIN"/>
    <property type="match status" value="1"/>
</dbReference>
<proteinExistence type="predicted"/>
<evidence type="ECO:0000259" key="6">
    <source>
        <dbReference type="Pfam" id="PF07687"/>
    </source>
</evidence>
<evidence type="ECO:0000256" key="2">
    <source>
        <dbReference type="ARBA" id="ARBA00022723"/>
    </source>
</evidence>
<keyword evidence="2" id="KW-0479">Metal-binding</keyword>
<keyword evidence="4" id="KW-0862">Zinc</keyword>
<sequence length="381" mass="39071">MTPLARRASDWLATRRTEMEDFLRQIVDIDSGSRDAAGIDAVGEAMAALLEADGIAVTRIPNATYGGVLKAEIPGRIGGAPVLLMGHRDTVYPKGTVAARPFSRDGDTGFGPGVADMKGGLVVDVFVLRALKAAGGTDFPLIGLFTADEEIGSPSGRAVIEQVATGARAAFNAEPGRASGNVVTARKGGLTLDIAVTGRAAHSGVNHADGASAIGALAAKITALHALTDYAAGITTNVGVIRGGRTSNTVADHAEAALDIRFLSVDQLDGILDRVEAILAKEDVPGTSASYRRGHLFMPLEERMAADLFARYRAAAAAVGFAVDGEFTGGCADSGFTGALGVPSLCGLGPVGGAAHTEREWCRLDTLVPRAQALAVTVADL</sequence>
<reference evidence="7 8" key="2">
    <citation type="journal article" date="2016" name="Genome Announc.">
        <title>Complete Genome Sequence of a Strain of Azospirillum thiophilum Isolated from a Sulfide Spring.</title>
        <authorList>
            <person name="Fomenkov A."/>
            <person name="Vincze T."/>
            <person name="Grabovich M."/>
            <person name="Anton B.P."/>
            <person name="Dubinina G."/>
            <person name="Orlova M."/>
            <person name="Belousova E."/>
            <person name="Roberts R.J."/>
        </authorList>
    </citation>
    <scope>NUCLEOTIDE SEQUENCE [LARGE SCALE GENOMIC DNA]</scope>
    <source>
        <strain evidence="7 8">BV-S</strain>
    </source>
</reference>
<feature type="active site" evidence="5">
    <location>
        <position position="89"/>
    </location>
</feature>
<organism evidence="7 8">
    <name type="scientific">Azospirillum thiophilum</name>
    <dbReference type="NCBI Taxonomy" id="528244"/>
    <lineage>
        <taxon>Bacteria</taxon>
        <taxon>Pseudomonadati</taxon>
        <taxon>Pseudomonadota</taxon>
        <taxon>Alphaproteobacteria</taxon>
        <taxon>Rhodospirillales</taxon>
        <taxon>Azospirillaceae</taxon>
        <taxon>Azospirillum</taxon>
    </lineage>
</organism>
<reference evidence="8" key="1">
    <citation type="submission" date="2015-08" db="EMBL/GenBank/DDBJ databases">
        <title>Complete Genome Sequence of Azospirillum thiophilum BV-S.</title>
        <authorList>
            <person name="Fomenkov A."/>
            <person name="Vincze T."/>
            <person name="Grabovich M."/>
            <person name="Dubinina G."/>
            <person name="Orlova M."/>
            <person name="Belousova E."/>
            <person name="Roberts R.J."/>
        </authorList>
    </citation>
    <scope>NUCLEOTIDE SEQUENCE [LARGE SCALE GENOMIC DNA]</scope>
    <source>
        <strain evidence="8">BV-S</strain>
    </source>
</reference>